<protein>
    <submittedName>
        <fullName evidence="2">PadR family transcriptional regulator</fullName>
    </submittedName>
</protein>
<proteinExistence type="predicted"/>
<accession>A0A412AX05</accession>
<evidence type="ECO:0000313" key="2">
    <source>
        <dbReference type="EMBL" id="RGQ40363.1"/>
    </source>
</evidence>
<dbReference type="InterPro" id="IPR052509">
    <property type="entry name" value="Metal_resp_DNA-bind_regulator"/>
</dbReference>
<reference evidence="2 3" key="1">
    <citation type="submission" date="2018-08" db="EMBL/GenBank/DDBJ databases">
        <title>A genome reference for cultivated species of the human gut microbiota.</title>
        <authorList>
            <person name="Zou Y."/>
            <person name="Xue W."/>
            <person name="Luo G."/>
        </authorList>
    </citation>
    <scope>NUCLEOTIDE SEQUENCE [LARGE SCALE GENOMIC DNA]</scope>
    <source>
        <strain evidence="2 3">AF28-26</strain>
    </source>
</reference>
<dbReference type="AlphaFoldDB" id="A0A412AX05"/>
<dbReference type="InterPro" id="IPR036388">
    <property type="entry name" value="WH-like_DNA-bd_sf"/>
</dbReference>
<dbReference type="PANTHER" id="PTHR33169:SF13">
    <property type="entry name" value="PADR-FAMILY TRANSCRIPTIONAL REGULATOR"/>
    <property type="match status" value="1"/>
</dbReference>
<evidence type="ECO:0000313" key="3">
    <source>
        <dbReference type="Proteomes" id="UP000284751"/>
    </source>
</evidence>
<dbReference type="PANTHER" id="PTHR33169">
    <property type="entry name" value="PADR-FAMILY TRANSCRIPTIONAL REGULATOR"/>
    <property type="match status" value="1"/>
</dbReference>
<dbReference type="Proteomes" id="UP000284751">
    <property type="component" value="Unassembled WGS sequence"/>
</dbReference>
<dbReference type="InterPro" id="IPR005149">
    <property type="entry name" value="Tscrpt_reg_PadR_N"/>
</dbReference>
<feature type="domain" description="Transcription regulator PadR N-terminal" evidence="1">
    <location>
        <begin position="20"/>
        <end position="88"/>
    </location>
</feature>
<dbReference type="Gene3D" id="1.10.10.10">
    <property type="entry name" value="Winged helix-like DNA-binding domain superfamily/Winged helix DNA-binding domain"/>
    <property type="match status" value="1"/>
</dbReference>
<dbReference type="EMBL" id="QRTC01000028">
    <property type="protein sequence ID" value="RGQ40363.1"/>
    <property type="molecule type" value="Genomic_DNA"/>
</dbReference>
<name>A0A412AX05_9FIRM</name>
<evidence type="ECO:0000259" key="1">
    <source>
        <dbReference type="Pfam" id="PF03551"/>
    </source>
</evidence>
<dbReference type="SUPFAM" id="SSF46785">
    <property type="entry name" value="Winged helix' DNA-binding domain"/>
    <property type="match status" value="1"/>
</dbReference>
<organism evidence="2 3">
    <name type="scientific">[Clostridium] leptum</name>
    <dbReference type="NCBI Taxonomy" id="1535"/>
    <lineage>
        <taxon>Bacteria</taxon>
        <taxon>Bacillati</taxon>
        <taxon>Bacillota</taxon>
        <taxon>Clostridia</taxon>
        <taxon>Eubacteriales</taxon>
        <taxon>Oscillospiraceae</taxon>
        <taxon>Oscillospiraceae incertae sedis</taxon>
    </lineage>
</organism>
<gene>
    <name evidence="2" type="ORF">DWY99_07985</name>
</gene>
<dbReference type="Pfam" id="PF03551">
    <property type="entry name" value="PadR"/>
    <property type="match status" value="1"/>
</dbReference>
<comment type="caution">
    <text evidence="2">The sequence shown here is derived from an EMBL/GenBank/DDBJ whole genome shotgun (WGS) entry which is preliminary data.</text>
</comment>
<dbReference type="InterPro" id="IPR036390">
    <property type="entry name" value="WH_DNA-bd_sf"/>
</dbReference>
<sequence>MTADGLKKKLLPMSETMFYILSSLRQERHGYGIMLHVKEITQGRIVLGAGTIYQTLQKLERDRLIRPTREIDRKKQYLITGLGEELLREEARRIIALSKLAEELL</sequence>